<feature type="coiled-coil region" evidence="1">
    <location>
        <begin position="8"/>
        <end position="35"/>
    </location>
</feature>
<dbReference type="PATRIC" id="fig|838561.3.peg.177"/>
<dbReference type="EMBL" id="CP006720">
    <property type="protein sequence ID" value="AHI57557.1"/>
    <property type="molecule type" value="Genomic_DNA"/>
</dbReference>
<name>W6AK64_9MOLU</name>
<evidence type="ECO:0000256" key="1">
    <source>
        <dbReference type="SAM" id="Coils"/>
    </source>
</evidence>
<accession>W6AK64</accession>
<proteinExistence type="predicted"/>
<gene>
    <name evidence="2" type="ORF">P344_00920</name>
</gene>
<evidence type="ECO:0000313" key="2">
    <source>
        <dbReference type="EMBL" id="AHI57557.1"/>
    </source>
</evidence>
<keyword evidence="3" id="KW-1185">Reference proteome</keyword>
<reference evidence="2 3" key="1">
    <citation type="submission" date="2013-09" db="EMBL/GenBank/DDBJ databases">
        <title>Complete genome sequence of Spiroplasma mirum suckling mouse cataract agent.</title>
        <authorList>
            <person name="Landry C.A."/>
            <person name="Bastian F.O."/>
            <person name="Thune R.L."/>
        </authorList>
    </citation>
    <scope>NUCLEOTIDE SEQUENCE [LARGE SCALE GENOMIC DNA]</scope>
    <source>
        <strain evidence="2 3">SMCA</strain>
    </source>
</reference>
<protein>
    <submittedName>
        <fullName evidence="2">Uncharacterized protein</fullName>
    </submittedName>
</protein>
<organism evidence="2 3">
    <name type="scientific">Spiroplasma mirum ATCC 29335</name>
    <dbReference type="NCBI Taxonomy" id="838561"/>
    <lineage>
        <taxon>Bacteria</taxon>
        <taxon>Bacillati</taxon>
        <taxon>Mycoplasmatota</taxon>
        <taxon>Mollicutes</taxon>
        <taxon>Entomoplasmatales</taxon>
        <taxon>Spiroplasmataceae</taxon>
        <taxon>Spiroplasma</taxon>
    </lineage>
</organism>
<dbReference type="HOGENOM" id="CLU_3122827_0_0_14"/>
<dbReference type="AlphaFoldDB" id="W6AK64"/>
<sequence>MTTKKQIINKFVNKIVAYEKQLVELENKLDVKEKISTLWSEYNEEQIKKD</sequence>
<dbReference type="Proteomes" id="UP000019260">
    <property type="component" value="Chromosome"/>
</dbReference>
<dbReference type="RefSeq" id="WP_236681399.1">
    <property type="nucleotide sequence ID" value="NZ_CP002082.1"/>
</dbReference>
<evidence type="ECO:0000313" key="3">
    <source>
        <dbReference type="Proteomes" id="UP000019260"/>
    </source>
</evidence>
<dbReference type="KEGG" id="smia:P344_00920"/>
<keyword evidence="1" id="KW-0175">Coiled coil</keyword>